<proteinExistence type="inferred from homology"/>
<keyword evidence="6" id="KW-0472">Membrane</keyword>
<dbReference type="PANTHER" id="PTHR30563">
    <property type="entry name" value="DNA RECOMBINATION PROTEIN RMUC"/>
    <property type="match status" value="1"/>
</dbReference>
<evidence type="ECO:0000256" key="1">
    <source>
        <dbReference type="ARBA" id="ARBA00003416"/>
    </source>
</evidence>
<protein>
    <submittedName>
        <fullName evidence="7">DNA recombination protein RmuC</fullName>
    </submittedName>
</protein>
<keyword evidence="3" id="KW-0175">Coiled coil</keyword>
<organism evidence="7 8">
    <name type="scientific">Ereboglobus luteus</name>
    <dbReference type="NCBI Taxonomy" id="1796921"/>
    <lineage>
        <taxon>Bacteria</taxon>
        <taxon>Pseudomonadati</taxon>
        <taxon>Verrucomicrobiota</taxon>
        <taxon>Opitutia</taxon>
        <taxon>Opitutales</taxon>
        <taxon>Opitutaceae</taxon>
        <taxon>Ereboglobus</taxon>
    </lineage>
</organism>
<accession>A0A2U8E7A9</accession>
<dbReference type="OrthoDB" id="370725at2"/>
<dbReference type="GO" id="GO:0006310">
    <property type="term" value="P:DNA recombination"/>
    <property type="evidence" value="ECO:0007669"/>
    <property type="project" value="UniProtKB-KW"/>
</dbReference>
<dbReference type="EMBL" id="CP023004">
    <property type="protein sequence ID" value="AWI10504.1"/>
    <property type="molecule type" value="Genomic_DNA"/>
</dbReference>
<keyword evidence="6" id="KW-0812">Transmembrane</keyword>
<evidence type="ECO:0000313" key="8">
    <source>
        <dbReference type="Proteomes" id="UP000244896"/>
    </source>
</evidence>
<comment type="function">
    <text evidence="1">Involved in DNA recombination.</text>
</comment>
<evidence type="ECO:0000313" key="7">
    <source>
        <dbReference type="EMBL" id="AWI10504.1"/>
    </source>
</evidence>
<evidence type="ECO:0000256" key="6">
    <source>
        <dbReference type="SAM" id="Phobius"/>
    </source>
</evidence>
<dbReference type="Proteomes" id="UP000244896">
    <property type="component" value="Chromosome"/>
</dbReference>
<dbReference type="AlphaFoldDB" id="A0A2U8E7A9"/>
<feature type="transmembrane region" description="Helical" evidence="6">
    <location>
        <begin position="6"/>
        <end position="25"/>
    </location>
</feature>
<dbReference type="PANTHER" id="PTHR30563:SF0">
    <property type="entry name" value="DNA RECOMBINATION PROTEIN RMUC"/>
    <property type="match status" value="1"/>
</dbReference>
<keyword evidence="4" id="KW-0233">DNA recombination</keyword>
<evidence type="ECO:0000256" key="2">
    <source>
        <dbReference type="ARBA" id="ARBA00009840"/>
    </source>
</evidence>
<keyword evidence="6" id="KW-1133">Transmembrane helix</keyword>
<sequence>MVIAYLILAAILGVIAGALLAWLHARGQRAALVERLRARDAELARLAEVEAQRIALEKTLAGERAAAAEKIAAFNDAHARLTAEFKALSSDALKSNSDAFVQFAQQALKQYQQKAEGDLAARQQAIDSLVKPLKESLEKVDTKIGELEQKRANAYGQLGQQLESLNTAQTRLQAETLKLSNAFRSTSYAGSWGELQLRRVVELADMLSYCDFTEQETATGGDGEKLRADLVVRLPGGQRIVVDAKTPVQAYRDALDAADENARASKLAEHAQKMRTHIDQLGAKNYWQQFQPAPEFVVLFVPGDHFLTAALQTDNTLLDRAISKKVLLATPTTLIALLKAAAYGWRQEAVSKNAEEVSRLGRELYDRIATFADHLGKVGRGLDAATKSYNAAVGSLEGSVLPGARKFEELGAKGQKKLADPSQVETAPREISKRE</sequence>
<evidence type="ECO:0000256" key="5">
    <source>
        <dbReference type="SAM" id="MobiDB-lite"/>
    </source>
</evidence>
<dbReference type="Pfam" id="PF02646">
    <property type="entry name" value="RmuC"/>
    <property type="match status" value="1"/>
</dbReference>
<name>A0A2U8E7A9_9BACT</name>
<reference evidence="7 8" key="1">
    <citation type="journal article" date="2018" name="Syst. Appl. Microbiol.">
        <title>Ereboglobus luteus gen. nov. sp. nov. from cockroach guts, and new insights into the oxygen relationship of the genera Opitutus and Didymococcus (Verrucomicrobia: Opitutaceae).</title>
        <authorList>
            <person name="Tegtmeier D."/>
            <person name="Belitz A."/>
            <person name="Radek R."/>
            <person name="Heimerl T."/>
            <person name="Brune A."/>
        </authorList>
    </citation>
    <scope>NUCLEOTIDE SEQUENCE [LARGE SCALE GENOMIC DNA]</scope>
    <source>
        <strain evidence="7 8">Ho45</strain>
    </source>
</reference>
<keyword evidence="8" id="KW-1185">Reference proteome</keyword>
<evidence type="ECO:0000256" key="3">
    <source>
        <dbReference type="ARBA" id="ARBA00023054"/>
    </source>
</evidence>
<evidence type="ECO:0000256" key="4">
    <source>
        <dbReference type="ARBA" id="ARBA00023172"/>
    </source>
</evidence>
<dbReference type="KEGG" id="elut:CKA38_04035"/>
<comment type="similarity">
    <text evidence="2">Belongs to the RmuC family.</text>
</comment>
<gene>
    <name evidence="7" type="ORF">CKA38_04035</name>
</gene>
<feature type="region of interest" description="Disordered" evidence="5">
    <location>
        <begin position="412"/>
        <end position="435"/>
    </location>
</feature>
<dbReference type="InterPro" id="IPR003798">
    <property type="entry name" value="DNA_recombination_RmuC"/>
</dbReference>